<dbReference type="Pfam" id="PF14111">
    <property type="entry name" value="DUF4283"/>
    <property type="match status" value="1"/>
</dbReference>
<organism evidence="2 3">
    <name type="scientific">Heracleum sosnowskyi</name>
    <dbReference type="NCBI Taxonomy" id="360622"/>
    <lineage>
        <taxon>Eukaryota</taxon>
        <taxon>Viridiplantae</taxon>
        <taxon>Streptophyta</taxon>
        <taxon>Embryophyta</taxon>
        <taxon>Tracheophyta</taxon>
        <taxon>Spermatophyta</taxon>
        <taxon>Magnoliopsida</taxon>
        <taxon>eudicotyledons</taxon>
        <taxon>Gunneridae</taxon>
        <taxon>Pentapetalae</taxon>
        <taxon>asterids</taxon>
        <taxon>campanulids</taxon>
        <taxon>Apiales</taxon>
        <taxon>Apiaceae</taxon>
        <taxon>Apioideae</taxon>
        <taxon>apioid superclade</taxon>
        <taxon>Tordylieae</taxon>
        <taxon>Tordyliinae</taxon>
        <taxon>Heracleum</taxon>
    </lineage>
</organism>
<dbReference type="Proteomes" id="UP001237642">
    <property type="component" value="Unassembled WGS sequence"/>
</dbReference>
<reference evidence="2" key="2">
    <citation type="submission" date="2023-05" db="EMBL/GenBank/DDBJ databases">
        <authorList>
            <person name="Schelkunov M.I."/>
        </authorList>
    </citation>
    <scope>NUCLEOTIDE SEQUENCE</scope>
    <source>
        <strain evidence="2">Hsosn_3</strain>
        <tissue evidence="2">Leaf</tissue>
    </source>
</reference>
<feature type="domain" description="DUF4283" evidence="1">
    <location>
        <begin position="35"/>
        <end position="88"/>
    </location>
</feature>
<dbReference type="InterPro" id="IPR040256">
    <property type="entry name" value="At4g02000-like"/>
</dbReference>
<keyword evidence="3" id="KW-1185">Reference proteome</keyword>
<evidence type="ECO:0000313" key="2">
    <source>
        <dbReference type="EMBL" id="KAK1394646.1"/>
    </source>
</evidence>
<comment type="caution">
    <text evidence="2">The sequence shown here is derived from an EMBL/GenBank/DDBJ whole genome shotgun (WGS) entry which is preliminary data.</text>
</comment>
<proteinExistence type="predicted"/>
<evidence type="ECO:0000259" key="1">
    <source>
        <dbReference type="Pfam" id="PF14111"/>
    </source>
</evidence>
<dbReference type="InterPro" id="IPR025558">
    <property type="entry name" value="DUF4283"/>
</dbReference>
<dbReference type="PANTHER" id="PTHR31286:SF153">
    <property type="entry name" value="DUF4283 DOMAIN PROTEIN"/>
    <property type="match status" value="1"/>
</dbReference>
<gene>
    <name evidence="2" type="ORF">POM88_013702</name>
</gene>
<name>A0AAD8J1K9_9APIA</name>
<protein>
    <recommendedName>
        <fullName evidence="1">DUF4283 domain-containing protein</fullName>
    </recommendedName>
</protein>
<dbReference type="PANTHER" id="PTHR31286">
    <property type="entry name" value="GLYCINE-RICH CELL WALL STRUCTURAL PROTEIN 1.8-LIKE"/>
    <property type="match status" value="1"/>
</dbReference>
<reference evidence="2" key="1">
    <citation type="submission" date="2023-02" db="EMBL/GenBank/DDBJ databases">
        <title>Genome of toxic invasive species Heracleum sosnowskyi carries increased number of genes despite the absence of recent whole-genome duplications.</title>
        <authorList>
            <person name="Schelkunov M."/>
            <person name="Shtratnikova V."/>
            <person name="Makarenko M."/>
            <person name="Klepikova A."/>
            <person name="Omelchenko D."/>
            <person name="Novikova G."/>
            <person name="Obukhova E."/>
            <person name="Bogdanov V."/>
            <person name="Penin A."/>
            <person name="Logacheva M."/>
        </authorList>
    </citation>
    <scope>NUCLEOTIDE SEQUENCE</scope>
    <source>
        <strain evidence="2">Hsosn_3</strain>
        <tissue evidence="2">Leaf</tissue>
    </source>
</reference>
<dbReference type="AlphaFoldDB" id="A0AAD8J1K9"/>
<sequence length="166" mass="19313">MARSEIPLEDMYANLVIDDEEDGGIIVASNEVVEQKQTYVLVGKFFTEKNINFNAMQNVMASLWRPREGMKVHDLGVEDPLTVKLQEIEIWVQVYDIPRGFLSENIVRSVGLSVGRYIEADSATFDGVWKSYVRIRVAMNVEKPLKRRMKIKRERDNWSWLNFKTL</sequence>
<evidence type="ECO:0000313" key="3">
    <source>
        <dbReference type="Proteomes" id="UP001237642"/>
    </source>
</evidence>
<accession>A0AAD8J1K9</accession>
<dbReference type="EMBL" id="JAUIZM010000003">
    <property type="protein sequence ID" value="KAK1394646.1"/>
    <property type="molecule type" value="Genomic_DNA"/>
</dbReference>